<dbReference type="EMBL" id="CSBK01000331">
    <property type="protein sequence ID" value="COX27254.1"/>
    <property type="molecule type" value="Genomic_DNA"/>
</dbReference>
<gene>
    <name evidence="3" type="ORF">ERS007679_03950</name>
    <name evidence="1" type="ORF">ERS007681_02563</name>
    <name evidence="2" type="ORF">ERS007688_02050</name>
    <name evidence="4" type="ORF">ERS007739_00979</name>
</gene>
<evidence type="ECO:0000313" key="2">
    <source>
        <dbReference type="EMBL" id="CFE52148.1"/>
    </source>
</evidence>
<organism evidence="2 7">
    <name type="scientific">Mycobacterium tuberculosis</name>
    <dbReference type="NCBI Taxonomy" id="1773"/>
    <lineage>
        <taxon>Bacteria</taxon>
        <taxon>Bacillati</taxon>
        <taxon>Actinomycetota</taxon>
        <taxon>Actinomycetes</taxon>
        <taxon>Mycobacteriales</taxon>
        <taxon>Mycobacteriaceae</taxon>
        <taxon>Mycobacterium</taxon>
        <taxon>Mycobacterium tuberculosis complex</taxon>
    </lineage>
</organism>
<reference evidence="4" key="2">
    <citation type="submission" date="2015-03" db="EMBL/GenBank/DDBJ databases">
        <authorList>
            <consortium name="Pathogen Informatics"/>
            <person name="Murphy D."/>
        </authorList>
    </citation>
    <scope>NUCLEOTIDE SEQUENCE</scope>
    <source>
        <strain evidence="4">N09902308</strain>
    </source>
</reference>
<dbReference type="EMBL" id="CSAD01000841">
    <property type="protein sequence ID" value="COW50446.1"/>
    <property type="molecule type" value="Genomic_DNA"/>
</dbReference>
<reference evidence="5 6" key="1">
    <citation type="submission" date="2015-03" db="EMBL/GenBank/DDBJ databases">
        <authorList>
            <consortium name="Pathogen Informatics"/>
        </authorList>
    </citation>
    <scope>NUCLEOTIDE SEQUENCE [LARGE SCALE GENOMIC DNA]</scope>
    <source>
        <strain evidence="3 6">G09801536</strain>
        <strain evidence="1 8">G09901357</strain>
        <strain evidence="2 7">H09601792</strain>
        <strain evidence="5">N09902308</strain>
    </source>
</reference>
<dbReference type="Proteomes" id="UP000045842">
    <property type="component" value="Unassembled WGS sequence"/>
</dbReference>
<dbReference type="Proteomes" id="UP000048289">
    <property type="component" value="Unassembled WGS sequence"/>
</dbReference>
<dbReference type="Proteomes" id="UP000046947">
    <property type="component" value="Unassembled WGS sequence"/>
</dbReference>
<evidence type="ECO:0000313" key="4">
    <source>
        <dbReference type="EMBL" id="COX27254.1"/>
    </source>
</evidence>
<evidence type="ECO:0000313" key="3">
    <source>
        <dbReference type="EMBL" id="COW50446.1"/>
    </source>
</evidence>
<dbReference type="EMBL" id="CFOH01000309">
    <property type="protein sequence ID" value="CFE52148.1"/>
    <property type="molecule type" value="Genomic_DNA"/>
</dbReference>
<dbReference type="EMBL" id="CFOE01000349">
    <property type="protein sequence ID" value="CFE40574.1"/>
    <property type="molecule type" value="Genomic_DNA"/>
</dbReference>
<accession>A0A654TP83</accession>
<evidence type="ECO:0000313" key="8">
    <source>
        <dbReference type="Proteomes" id="UP000048289"/>
    </source>
</evidence>
<dbReference type="AlphaFoldDB" id="A0A654TP83"/>
<evidence type="ECO:0000313" key="7">
    <source>
        <dbReference type="Proteomes" id="UP000046947"/>
    </source>
</evidence>
<evidence type="ECO:0000313" key="6">
    <source>
        <dbReference type="Proteomes" id="UP000045842"/>
    </source>
</evidence>
<protein>
    <submittedName>
        <fullName evidence="2">Uncharacterized protein</fullName>
    </submittedName>
</protein>
<dbReference type="Proteomes" id="UP000039021">
    <property type="component" value="Unassembled WGS sequence"/>
</dbReference>
<evidence type="ECO:0000313" key="1">
    <source>
        <dbReference type="EMBL" id="CFE40574.1"/>
    </source>
</evidence>
<proteinExistence type="predicted"/>
<sequence length="65" mass="7056">MSRIVVIADIIGGICARICGNSVIRISISLTRYSSFSLSWSTLSNISNIDLIDQQSGTSKQCFSQ</sequence>
<name>A0A654TP83_MYCTX</name>
<evidence type="ECO:0000313" key="5">
    <source>
        <dbReference type="Proteomes" id="UP000039021"/>
    </source>
</evidence>